<comment type="caution">
    <text evidence="5">The sequence shown here is derived from an EMBL/GenBank/DDBJ whole genome shotgun (WGS) entry which is preliminary data.</text>
</comment>
<keyword evidence="2" id="KW-0233">DNA recombination</keyword>
<dbReference type="AlphaFoldDB" id="A0A419F6J8"/>
<dbReference type="EMBL" id="QZKI01000022">
    <property type="protein sequence ID" value="RJP73941.1"/>
    <property type="molecule type" value="Genomic_DNA"/>
</dbReference>
<dbReference type="SUPFAM" id="SSF100939">
    <property type="entry name" value="SPOC domain-like"/>
    <property type="match status" value="1"/>
</dbReference>
<evidence type="ECO:0000259" key="4">
    <source>
        <dbReference type="SMART" id="SM00559"/>
    </source>
</evidence>
<dbReference type="GO" id="GO:0006310">
    <property type="term" value="P:DNA recombination"/>
    <property type="evidence" value="ECO:0007669"/>
    <property type="project" value="UniProtKB-KW"/>
</dbReference>
<comment type="similarity">
    <text evidence="2">Belongs to the prokaryotic Ku family.</text>
</comment>
<dbReference type="GO" id="GO:0003690">
    <property type="term" value="F:double-stranded DNA binding"/>
    <property type="evidence" value="ECO:0007669"/>
    <property type="project" value="UniProtKB-UniRule"/>
</dbReference>
<dbReference type="Proteomes" id="UP000285961">
    <property type="component" value="Unassembled WGS sequence"/>
</dbReference>
<gene>
    <name evidence="2" type="primary">ku</name>
    <name evidence="5" type="ORF">C4532_03720</name>
</gene>
<dbReference type="PANTHER" id="PTHR41251">
    <property type="entry name" value="NON-HOMOLOGOUS END JOINING PROTEIN KU"/>
    <property type="match status" value="1"/>
</dbReference>
<reference evidence="5 6" key="1">
    <citation type="journal article" date="2017" name="ISME J.">
        <title>Energy and carbon metabolisms in a deep terrestrial subsurface fluid microbial community.</title>
        <authorList>
            <person name="Momper L."/>
            <person name="Jungbluth S.P."/>
            <person name="Lee M.D."/>
            <person name="Amend J.P."/>
        </authorList>
    </citation>
    <scope>NUCLEOTIDE SEQUENCE [LARGE SCALE GENOMIC DNA]</scope>
    <source>
        <strain evidence="5">SURF_17</strain>
    </source>
</reference>
<feature type="compositionally biased region" description="Basic and acidic residues" evidence="3">
    <location>
        <begin position="1"/>
        <end position="10"/>
    </location>
</feature>
<feature type="compositionally biased region" description="Acidic residues" evidence="3">
    <location>
        <begin position="253"/>
        <end position="262"/>
    </location>
</feature>
<accession>A0A419F6J8</accession>
<keyword evidence="2" id="KW-0234">DNA repair</keyword>
<evidence type="ECO:0000256" key="3">
    <source>
        <dbReference type="SAM" id="MobiDB-lite"/>
    </source>
</evidence>
<dbReference type="Gene3D" id="2.40.290.10">
    <property type="match status" value="1"/>
</dbReference>
<evidence type="ECO:0000313" key="6">
    <source>
        <dbReference type="Proteomes" id="UP000285961"/>
    </source>
</evidence>
<feature type="domain" description="Ku" evidence="4">
    <location>
        <begin position="74"/>
        <end position="202"/>
    </location>
</feature>
<dbReference type="NCBIfam" id="TIGR02772">
    <property type="entry name" value="Ku_bact"/>
    <property type="match status" value="1"/>
</dbReference>
<protein>
    <recommendedName>
        <fullName evidence="2">Non-homologous end joining protein Ku</fullName>
    </recommendedName>
</protein>
<feature type="region of interest" description="Disordered" evidence="3">
    <location>
        <begin position="1"/>
        <end position="21"/>
    </location>
</feature>
<comment type="subunit">
    <text evidence="2">Homodimer. Interacts with LigD.</text>
</comment>
<name>A0A419F6J8_9BACT</name>
<dbReference type="HAMAP" id="MF_01875">
    <property type="entry name" value="Prokaryotic_Ku"/>
    <property type="match status" value="1"/>
</dbReference>
<organism evidence="5 6">
    <name type="scientific">Candidatus Abyssobacteria bacterium SURF_17</name>
    <dbReference type="NCBI Taxonomy" id="2093361"/>
    <lineage>
        <taxon>Bacteria</taxon>
        <taxon>Pseudomonadati</taxon>
        <taxon>Candidatus Hydrogenedentota</taxon>
        <taxon>Candidatus Abyssobacteria</taxon>
    </lineage>
</organism>
<dbReference type="PIRSF" id="PIRSF006493">
    <property type="entry name" value="Prok_Ku"/>
    <property type="match status" value="1"/>
</dbReference>
<proteinExistence type="inferred from homology"/>
<dbReference type="GO" id="GO:0006303">
    <property type="term" value="P:double-strand break repair via nonhomologous end joining"/>
    <property type="evidence" value="ECO:0007669"/>
    <property type="project" value="UniProtKB-UniRule"/>
</dbReference>
<dbReference type="InterPro" id="IPR016194">
    <property type="entry name" value="SPOC-like_C_dom_sf"/>
</dbReference>
<feature type="region of interest" description="Disordered" evidence="3">
    <location>
        <begin position="243"/>
        <end position="262"/>
    </location>
</feature>
<sequence length="281" mass="32340">MRKSRSDRTPSRSPSVRGDEISPHGIWSGTISFSLVAIPVQLVKAVETGRVSFRMLHSEDYSPLARKMFCPSGEKIVTPEETIRGYEIEPDKYIEITEEELESVSPERSRTIEIVEFIDMKEVDSIYYDHPYYLVPLKGGEKSYRLLVEVMQRTNKAGLAKFVLGEREYFVAVKSRDGALALFTLHYSKEILPHEDILPKEEKVEAEHKSRMKKSIKKMMADFNPEKYADERREKIMELIKKKTKEKAPVEAPEVEVEEGESPADLVAALEKSMRKVKKNR</sequence>
<evidence type="ECO:0000313" key="5">
    <source>
        <dbReference type="EMBL" id="RJP73941.1"/>
    </source>
</evidence>
<comment type="function">
    <text evidence="2">With LigD forms a non-homologous end joining (NHEJ) DNA repair enzyme, which repairs dsDNA breaks with reduced fidelity. Binds linear dsDNA with 5'- and 3'- overhangs but not closed circular dsDNA nor ssDNA. Recruits and stimulates the ligase activity of LigD.</text>
</comment>
<dbReference type="Pfam" id="PF02735">
    <property type="entry name" value="Ku"/>
    <property type="match status" value="1"/>
</dbReference>
<dbReference type="InterPro" id="IPR009187">
    <property type="entry name" value="Prok_Ku"/>
</dbReference>
<evidence type="ECO:0000256" key="1">
    <source>
        <dbReference type="ARBA" id="ARBA00023125"/>
    </source>
</evidence>
<keyword evidence="1 2" id="KW-0238">DNA-binding</keyword>
<dbReference type="PANTHER" id="PTHR41251:SF1">
    <property type="entry name" value="NON-HOMOLOGOUS END JOINING PROTEIN KU"/>
    <property type="match status" value="1"/>
</dbReference>
<dbReference type="InterPro" id="IPR006164">
    <property type="entry name" value="DNA_bd_Ku70/Ku80"/>
</dbReference>
<keyword evidence="2" id="KW-0227">DNA damage</keyword>
<evidence type="ECO:0000256" key="2">
    <source>
        <dbReference type="HAMAP-Rule" id="MF_01875"/>
    </source>
</evidence>
<dbReference type="SMART" id="SM00559">
    <property type="entry name" value="Ku78"/>
    <property type="match status" value="1"/>
</dbReference>